<comment type="catalytic activity">
    <reaction evidence="1 8">
        <text>Cleavage of hydrophobic, N-terminal signal or leader sequences from secreted and periplasmic proteins.</text>
        <dbReference type="EC" id="3.4.21.89"/>
    </reaction>
</comment>
<dbReference type="PRINTS" id="PR00727">
    <property type="entry name" value="LEADERPTASE"/>
</dbReference>
<dbReference type="InterPro" id="IPR036286">
    <property type="entry name" value="LexA/Signal_pep-like_sf"/>
</dbReference>
<dbReference type="InterPro" id="IPR019533">
    <property type="entry name" value="Peptidase_S26"/>
</dbReference>
<feature type="active site" evidence="7">
    <location>
        <position position="50"/>
    </location>
</feature>
<dbReference type="GO" id="GO:0006465">
    <property type="term" value="P:signal peptide processing"/>
    <property type="evidence" value="ECO:0007669"/>
    <property type="project" value="InterPro"/>
</dbReference>
<keyword evidence="12" id="KW-1185">Reference proteome</keyword>
<evidence type="ECO:0000313" key="11">
    <source>
        <dbReference type="EMBL" id="SEA12150.1"/>
    </source>
</evidence>
<keyword evidence="8" id="KW-1133">Transmembrane helix</keyword>
<dbReference type="AlphaFoldDB" id="A0A1H3YKQ8"/>
<feature type="domain" description="Peptidase S26" evidence="10">
    <location>
        <begin position="20"/>
        <end position="243"/>
    </location>
</feature>
<evidence type="ECO:0000256" key="1">
    <source>
        <dbReference type="ARBA" id="ARBA00000677"/>
    </source>
</evidence>
<dbReference type="PROSITE" id="PS00501">
    <property type="entry name" value="SPASE_I_1"/>
    <property type="match status" value="1"/>
</dbReference>
<proteinExistence type="inferred from homology"/>
<feature type="transmembrane region" description="Helical" evidence="8">
    <location>
        <begin position="21"/>
        <end position="45"/>
    </location>
</feature>
<dbReference type="InterPro" id="IPR019756">
    <property type="entry name" value="Pept_S26A_signal_pept_1_Ser-AS"/>
</dbReference>
<accession>A0A1H3YKQ8</accession>
<reference evidence="11 12" key="1">
    <citation type="submission" date="2016-10" db="EMBL/GenBank/DDBJ databases">
        <authorList>
            <person name="de Groot N.N."/>
        </authorList>
    </citation>
    <scope>NUCLEOTIDE SEQUENCE [LARGE SCALE GENOMIC DNA]</scope>
    <source>
        <strain evidence="11 12">DSM 15345</strain>
    </source>
</reference>
<evidence type="ECO:0000256" key="2">
    <source>
        <dbReference type="ARBA" id="ARBA00009370"/>
    </source>
</evidence>
<dbReference type="Proteomes" id="UP000198703">
    <property type="component" value="Unassembled WGS sequence"/>
</dbReference>
<dbReference type="SUPFAM" id="SSF51306">
    <property type="entry name" value="LexA/Signal peptidase"/>
    <property type="match status" value="1"/>
</dbReference>
<dbReference type="EC" id="3.4.21.89" evidence="3 8"/>
<sequence length="267" mass="29702">MRGDGRGMATGKVKKKEGFLELLKTIVYALLIAGVFRTILFQPFWIPSGSMKSTLLIGDYLFISKYAYGYSAASCPTVFGVNLCPFISGRVLADEPDRGDVIVFKHPRTEEDYIKRLIGLPGDRIQMRSGVLRINGEAVGMERDGVFLDDSAGFCSDRRTVDGETVCALERWRETLPGGVAHTILNTADGMAFDDTPEFVVPEEHYFFMGDNRDNSRDSREPRASGGVGFVPFENLIGRAEVIAVSADGPFWRVWDWRFGRSFSAID</sequence>
<dbReference type="PANTHER" id="PTHR43390">
    <property type="entry name" value="SIGNAL PEPTIDASE I"/>
    <property type="match status" value="1"/>
</dbReference>
<evidence type="ECO:0000256" key="8">
    <source>
        <dbReference type="RuleBase" id="RU003993"/>
    </source>
</evidence>
<dbReference type="InterPro" id="IPR000223">
    <property type="entry name" value="Pept_S26A_signal_pept_1"/>
</dbReference>
<keyword evidence="8" id="KW-0472">Membrane</keyword>
<evidence type="ECO:0000256" key="4">
    <source>
        <dbReference type="ARBA" id="ARBA00019232"/>
    </source>
</evidence>
<dbReference type="CDD" id="cd06530">
    <property type="entry name" value="S26_SPase_I"/>
    <property type="match status" value="1"/>
</dbReference>
<dbReference type="InterPro" id="IPR019757">
    <property type="entry name" value="Pept_S26A_signal_pept_1_Lys-AS"/>
</dbReference>
<evidence type="ECO:0000259" key="10">
    <source>
        <dbReference type="Pfam" id="PF10502"/>
    </source>
</evidence>
<dbReference type="PROSITE" id="PS00761">
    <property type="entry name" value="SPASE_I_3"/>
    <property type="match status" value="1"/>
</dbReference>
<keyword evidence="5 8" id="KW-0645">Protease</keyword>
<dbReference type="PANTHER" id="PTHR43390:SF1">
    <property type="entry name" value="CHLOROPLAST PROCESSING PEPTIDASE"/>
    <property type="match status" value="1"/>
</dbReference>
<dbReference type="NCBIfam" id="TIGR02227">
    <property type="entry name" value="sigpep_I_bact"/>
    <property type="match status" value="1"/>
</dbReference>
<dbReference type="STRING" id="89524.SAMN05444370_103143"/>
<protein>
    <recommendedName>
        <fullName evidence="4 8">Signal peptidase I</fullName>
        <ecNumber evidence="3 8">3.4.21.89</ecNumber>
    </recommendedName>
</protein>
<keyword evidence="6 8" id="KW-0378">Hydrolase</keyword>
<evidence type="ECO:0000256" key="9">
    <source>
        <dbReference type="RuleBase" id="RU362042"/>
    </source>
</evidence>
<feature type="active site" evidence="7">
    <location>
        <position position="115"/>
    </location>
</feature>
<evidence type="ECO:0000256" key="3">
    <source>
        <dbReference type="ARBA" id="ARBA00013208"/>
    </source>
</evidence>
<dbReference type="PROSITE" id="PS00760">
    <property type="entry name" value="SPASE_I_2"/>
    <property type="match status" value="1"/>
</dbReference>
<evidence type="ECO:0000256" key="7">
    <source>
        <dbReference type="PIRSR" id="PIRSR600223-1"/>
    </source>
</evidence>
<organism evidence="11 12">
    <name type="scientific">Rubrimonas cliftonensis</name>
    <dbReference type="NCBI Taxonomy" id="89524"/>
    <lineage>
        <taxon>Bacteria</taxon>
        <taxon>Pseudomonadati</taxon>
        <taxon>Pseudomonadota</taxon>
        <taxon>Alphaproteobacteria</taxon>
        <taxon>Rhodobacterales</taxon>
        <taxon>Paracoccaceae</taxon>
        <taxon>Rubrimonas</taxon>
    </lineage>
</organism>
<dbReference type="Pfam" id="PF10502">
    <property type="entry name" value="Peptidase_S26"/>
    <property type="match status" value="1"/>
</dbReference>
<comment type="subcellular location">
    <subcellularLocation>
        <location evidence="9">Membrane</location>
        <topology evidence="9">Single-pass type II membrane protein</topology>
    </subcellularLocation>
</comment>
<evidence type="ECO:0000256" key="5">
    <source>
        <dbReference type="ARBA" id="ARBA00022670"/>
    </source>
</evidence>
<dbReference type="GO" id="GO:0009003">
    <property type="term" value="F:signal peptidase activity"/>
    <property type="evidence" value="ECO:0007669"/>
    <property type="project" value="UniProtKB-EC"/>
</dbReference>
<evidence type="ECO:0000256" key="6">
    <source>
        <dbReference type="ARBA" id="ARBA00022801"/>
    </source>
</evidence>
<evidence type="ECO:0000313" key="12">
    <source>
        <dbReference type="Proteomes" id="UP000198703"/>
    </source>
</evidence>
<dbReference type="InterPro" id="IPR019758">
    <property type="entry name" value="Pept_S26A_signal_pept_1_CS"/>
</dbReference>
<dbReference type="GO" id="GO:0016020">
    <property type="term" value="C:membrane"/>
    <property type="evidence" value="ECO:0007669"/>
    <property type="project" value="UniProtKB-SubCell"/>
</dbReference>
<comment type="similarity">
    <text evidence="2 9">Belongs to the peptidase S26 family.</text>
</comment>
<keyword evidence="8" id="KW-0812">Transmembrane</keyword>
<dbReference type="EMBL" id="FNQM01000003">
    <property type="protein sequence ID" value="SEA12150.1"/>
    <property type="molecule type" value="Genomic_DNA"/>
</dbReference>
<name>A0A1H3YKQ8_9RHOB</name>
<dbReference type="GO" id="GO:0004252">
    <property type="term" value="F:serine-type endopeptidase activity"/>
    <property type="evidence" value="ECO:0007669"/>
    <property type="project" value="InterPro"/>
</dbReference>
<dbReference type="Gene3D" id="2.10.109.10">
    <property type="entry name" value="Umud Fragment, subunit A"/>
    <property type="match status" value="1"/>
</dbReference>
<gene>
    <name evidence="11" type="ORF">SAMN05444370_103143</name>
</gene>